<proteinExistence type="predicted"/>
<evidence type="ECO:0000313" key="2">
    <source>
        <dbReference type="Proteomes" id="UP000276437"/>
    </source>
</evidence>
<accession>A0A348AJ34</accession>
<organism evidence="1 2">
    <name type="scientific">Methylomusa anaerophila</name>
    <dbReference type="NCBI Taxonomy" id="1930071"/>
    <lineage>
        <taxon>Bacteria</taxon>
        <taxon>Bacillati</taxon>
        <taxon>Bacillota</taxon>
        <taxon>Negativicutes</taxon>
        <taxon>Selenomonadales</taxon>
        <taxon>Sporomusaceae</taxon>
        <taxon>Methylomusa</taxon>
    </lineage>
</organism>
<name>A0A348AJ34_9FIRM</name>
<protein>
    <submittedName>
        <fullName evidence="1">Uncharacterized protein</fullName>
    </submittedName>
</protein>
<dbReference type="KEGG" id="mana:MAMMFC1_01750"/>
<dbReference type="Proteomes" id="UP000276437">
    <property type="component" value="Chromosome"/>
</dbReference>
<dbReference type="EMBL" id="AP018449">
    <property type="protein sequence ID" value="BBB91082.1"/>
    <property type="molecule type" value="Genomic_DNA"/>
</dbReference>
<dbReference type="RefSeq" id="WP_126308146.1">
    <property type="nucleotide sequence ID" value="NZ_AP018449.1"/>
</dbReference>
<sequence length="75" mass="8689">MVENIANAVQRLADNLELKTNYDEELEKLGQYESDAEVLRYLSTTPLGKVKINLVLERINDIRKWIKGEIAYHAK</sequence>
<gene>
    <name evidence="1" type="ORF">MAMMFC1_01750</name>
</gene>
<evidence type="ECO:0000313" key="1">
    <source>
        <dbReference type="EMBL" id="BBB91082.1"/>
    </source>
</evidence>
<dbReference type="AlphaFoldDB" id="A0A348AJ34"/>
<keyword evidence="2" id="KW-1185">Reference proteome</keyword>
<reference evidence="1 2" key="1">
    <citation type="journal article" date="2018" name="Int. J. Syst. Evol. Microbiol.">
        <title>Methylomusa anaerophila gen. nov., sp. nov., an anaerobic methanol-utilizing bacterium isolated from a microbial fuel cell.</title>
        <authorList>
            <person name="Amano N."/>
            <person name="Yamamuro A."/>
            <person name="Miyahara M."/>
            <person name="Kouzuma A."/>
            <person name="Abe T."/>
            <person name="Watanabe K."/>
        </authorList>
    </citation>
    <scope>NUCLEOTIDE SEQUENCE [LARGE SCALE GENOMIC DNA]</scope>
    <source>
        <strain evidence="1 2">MMFC1</strain>
    </source>
</reference>